<evidence type="ECO:0000313" key="2">
    <source>
        <dbReference type="Proteomes" id="UP000003803"/>
    </source>
</evidence>
<reference evidence="1" key="1">
    <citation type="submission" date="2007-11" db="EMBL/GenBank/DDBJ databases">
        <authorList>
            <person name="Fulton L."/>
            <person name="Clifton S."/>
            <person name="Fulton B."/>
            <person name="Xu J."/>
            <person name="Minx P."/>
            <person name="Pepin K.H."/>
            <person name="Johnson M."/>
            <person name="Thiruvilangam P."/>
            <person name="Bhonagiri V."/>
            <person name="Nash W.E."/>
            <person name="Mardis E.R."/>
            <person name="Wilson R.K."/>
        </authorList>
    </citation>
    <scope>NUCLEOTIDE SEQUENCE [LARGE SCALE GENOMIC DNA]</scope>
    <source>
        <strain evidence="1">DSM 17241</strain>
    </source>
</reference>
<proteinExistence type="predicted"/>
<accession>B0P7E9</accession>
<dbReference type="Proteomes" id="UP000003803">
    <property type="component" value="Unassembled WGS sequence"/>
</dbReference>
<dbReference type="EMBL" id="ABGD02000006">
    <property type="protein sequence ID" value="EDS12452.1"/>
    <property type="molecule type" value="Genomic_DNA"/>
</dbReference>
<evidence type="ECO:0000313" key="1">
    <source>
        <dbReference type="EMBL" id="EDS12452.1"/>
    </source>
</evidence>
<dbReference type="AlphaFoldDB" id="B0P7E9"/>
<keyword evidence="2" id="KW-1185">Reference proteome</keyword>
<comment type="caution">
    <text evidence="1">The sequence shown here is derived from an EMBL/GenBank/DDBJ whole genome shotgun (WGS) entry which is preliminary data.</text>
</comment>
<reference evidence="1" key="2">
    <citation type="submission" date="2013-09" db="EMBL/GenBank/DDBJ databases">
        <title>Draft genome sequence of Anaerotruncus colihominis(DSM 17241).</title>
        <authorList>
            <person name="Sudarsanam P."/>
            <person name="Ley R."/>
            <person name="Guruge J."/>
            <person name="Turnbaugh P.J."/>
            <person name="Mahowald M."/>
            <person name="Liep D."/>
            <person name="Gordon J."/>
        </authorList>
    </citation>
    <scope>NUCLEOTIDE SEQUENCE</scope>
    <source>
        <strain evidence="1">DSM 17241</strain>
    </source>
</reference>
<dbReference type="HOGENOM" id="CLU_2696415_0_0_9"/>
<organism evidence="1 2">
    <name type="scientific">Anaerotruncus colihominis DSM 17241</name>
    <dbReference type="NCBI Taxonomy" id="445972"/>
    <lineage>
        <taxon>Bacteria</taxon>
        <taxon>Bacillati</taxon>
        <taxon>Bacillota</taxon>
        <taxon>Clostridia</taxon>
        <taxon>Eubacteriales</taxon>
        <taxon>Oscillospiraceae</taxon>
        <taxon>Anaerotruncus</taxon>
    </lineage>
</organism>
<name>B0P7E9_9FIRM</name>
<gene>
    <name evidence="1" type="ORF">ANACOL_00680</name>
</gene>
<protein>
    <submittedName>
        <fullName evidence="1">Uncharacterized protein</fullName>
    </submittedName>
</protein>
<sequence>MLRGIYIALHDWYNNRRAVIIPLSWPRRCAGAARFHPDGRLHHAASRTWYNNRKAVIIPGYAQRLAACTATAF</sequence>